<feature type="domain" description="GmrSD restriction endonucleases N-terminal" evidence="1">
    <location>
        <begin position="4"/>
        <end position="219"/>
    </location>
</feature>
<dbReference type="Pfam" id="PF03235">
    <property type="entry name" value="GmrSD_N"/>
    <property type="match status" value="1"/>
</dbReference>
<comment type="caution">
    <text evidence="3">The sequence shown here is derived from an EMBL/GenBank/DDBJ whole genome shotgun (WGS) entry which is preliminary data.</text>
</comment>
<accession>A0A844ZT33</accession>
<sequence length="715" mass="81521">MKISQALDKIDEKQLFVPAFQREYVWKRDDAKQLVDSLIKEYPTGTMLTWETNNPPELKGPHKYDEKQGAVRILLDGQQRLTTLYMLIRGGLPPYYTAPEILNDTRGLHVNVETRELEYYKKLKMENDPRWQNLTDIFQRKIRAKDVVRALEDKGEEVTRERDDLIDDNVKSIENILDREFPEQTIPVKATIREAIDIFYKVNASGVSLTEAELALAQISGYWPQARDTFKAKLTELESRGYVFKLDFVVYALLACLHHSGSNMRLLHDQANDAPIRAAWKKLEEQTLDYVANIMQSHAFVDHTDEINSVYALIPIIAYCYQQDSHLSEMQIKKLVKWFYYSQIRYRYISQLPQKLDRDLRVIEESDQPFDELLQVIKDERPLEIVADEFVGRAISHPLFPMMRWYFKSQGATCLTTGVKLAQPMGKKYQLENDHIFPFSKLRDAGYGKENRLKYSLAQEITNRAILTQIANRAKSATNAEDYLAEIDDMNPDALAKQCIPSDPELWKIENYEGFLHARRTMLANALNGFLSSITETKEAEAPITLEEMIAEGESEELEFKQTLRWDIKEAKVNKGLEQVVVKTIAAFANSYGGGTLLIGVSDVGEAVGLDNDYASLGDADKDRFEIHLRNLFADAFGQNFTASKLKIAFPEVEGSEICQIDVRPADAAVVISVADKNGLKSEKLYVRSGNSSPEMPMSEVQAFLGKRFGSTALL</sequence>
<gene>
    <name evidence="3" type="ORF">GRI41_09535</name>
</gene>
<dbReference type="InterPro" id="IPR007421">
    <property type="entry name" value="Schlafen_AlbA_2_dom"/>
</dbReference>
<evidence type="ECO:0000259" key="2">
    <source>
        <dbReference type="Pfam" id="PF04326"/>
    </source>
</evidence>
<evidence type="ECO:0000313" key="4">
    <source>
        <dbReference type="Proteomes" id="UP000442714"/>
    </source>
</evidence>
<dbReference type="Pfam" id="PF04326">
    <property type="entry name" value="SLFN_AlbA_2"/>
    <property type="match status" value="1"/>
</dbReference>
<dbReference type="OrthoDB" id="9798761at2"/>
<dbReference type="PANTHER" id="PTHR37292">
    <property type="entry name" value="VNG6097C"/>
    <property type="match status" value="1"/>
</dbReference>
<dbReference type="Proteomes" id="UP000442714">
    <property type="component" value="Unassembled WGS sequence"/>
</dbReference>
<evidence type="ECO:0000313" key="3">
    <source>
        <dbReference type="EMBL" id="MXO91063.1"/>
    </source>
</evidence>
<feature type="domain" description="Schlafen AlbA-2" evidence="2">
    <location>
        <begin position="554"/>
        <end position="696"/>
    </location>
</feature>
<dbReference type="InterPro" id="IPR038461">
    <property type="entry name" value="Schlafen_AlbA_2_dom_sf"/>
</dbReference>
<dbReference type="InterPro" id="IPR004919">
    <property type="entry name" value="GmrSD_N"/>
</dbReference>
<proteinExistence type="predicted"/>
<dbReference type="EMBL" id="WTYX01000002">
    <property type="protein sequence ID" value="MXO91063.1"/>
    <property type="molecule type" value="Genomic_DNA"/>
</dbReference>
<dbReference type="Gene3D" id="3.30.950.30">
    <property type="entry name" value="Schlafen, AAA domain"/>
    <property type="match status" value="1"/>
</dbReference>
<protein>
    <submittedName>
        <fullName evidence="3">DUF262 domain-containing protein</fullName>
    </submittedName>
</protein>
<keyword evidence="4" id="KW-1185">Reference proteome</keyword>
<dbReference type="RefSeq" id="WP_160604791.1">
    <property type="nucleotide sequence ID" value="NZ_WTYX01000002.1"/>
</dbReference>
<organism evidence="3 4">
    <name type="scientific">Pontixanthobacter aquaemixtae</name>
    <dbReference type="NCBI Taxonomy" id="1958940"/>
    <lineage>
        <taxon>Bacteria</taxon>
        <taxon>Pseudomonadati</taxon>
        <taxon>Pseudomonadota</taxon>
        <taxon>Alphaproteobacteria</taxon>
        <taxon>Sphingomonadales</taxon>
        <taxon>Erythrobacteraceae</taxon>
        <taxon>Pontixanthobacter</taxon>
    </lineage>
</organism>
<evidence type="ECO:0000259" key="1">
    <source>
        <dbReference type="Pfam" id="PF03235"/>
    </source>
</evidence>
<dbReference type="PANTHER" id="PTHR37292:SF2">
    <property type="entry name" value="DUF262 DOMAIN-CONTAINING PROTEIN"/>
    <property type="match status" value="1"/>
</dbReference>
<name>A0A844ZT33_9SPHN</name>
<dbReference type="AlphaFoldDB" id="A0A844ZT33"/>
<reference evidence="3 4" key="1">
    <citation type="submission" date="2019-12" db="EMBL/GenBank/DDBJ databases">
        <title>Genomic-based taxomic classification of the family Erythrobacteraceae.</title>
        <authorList>
            <person name="Xu L."/>
        </authorList>
    </citation>
    <scope>NUCLEOTIDE SEQUENCE [LARGE SCALE GENOMIC DNA]</scope>
    <source>
        <strain evidence="3 4">KCTC 52763</strain>
    </source>
</reference>